<evidence type="ECO:0000313" key="2">
    <source>
        <dbReference type="Proteomes" id="UP000000305"/>
    </source>
</evidence>
<dbReference type="Proteomes" id="UP000000305">
    <property type="component" value="Unassembled WGS sequence"/>
</dbReference>
<dbReference type="AlphaFoldDB" id="E9GGZ9"/>
<evidence type="ECO:0000313" key="1">
    <source>
        <dbReference type="EMBL" id="EFX81276.1"/>
    </source>
</evidence>
<dbReference type="HOGENOM" id="CLU_1940205_0_0_1"/>
<dbReference type="EMBL" id="GL732544">
    <property type="protein sequence ID" value="EFX81276.1"/>
    <property type="molecule type" value="Genomic_DNA"/>
</dbReference>
<dbReference type="InParanoid" id="E9GGZ9"/>
<organism evidence="1 2">
    <name type="scientific">Daphnia pulex</name>
    <name type="common">Water flea</name>
    <dbReference type="NCBI Taxonomy" id="6669"/>
    <lineage>
        <taxon>Eukaryota</taxon>
        <taxon>Metazoa</taxon>
        <taxon>Ecdysozoa</taxon>
        <taxon>Arthropoda</taxon>
        <taxon>Crustacea</taxon>
        <taxon>Branchiopoda</taxon>
        <taxon>Diplostraca</taxon>
        <taxon>Cladocera</taxon>
        <taxon>Anomopoda</taxon>
        <taxon>Daphniidae</taxon>
        <taxon>Daphnia</taxon>
    </lineage>
</organism>
<dbReference type="OrthoDB" id="10551468at2759"/>
<proteinExistence type="predicted"/>
<gene>
    <name evidence="1" type="ORF">DAPPUDRAFT_317795</name>
</gene>
<protein>
    <submittedName>
        <fullName evidence="1">Uncharacterized protein</fullName>
    </submittedName>
</protein>
<keyword evidence="2" id="KW-1185">Reference proteome</keyword>
<reference evidence="1 2" key="1">
    <citation type="journal article" date="2011" name="Science">
        <title>The ecoresponsive genome of Daphnia pulex.</title>
        <authorList>
            <person name="Colbourne J.K."/>
            <person name="Pfrender M.E."/>
            <person name="Gilbert D."/>
            <person name="Thomas W.K."/>
            <person name="Tucker A."/>
            <person name="Oakley T.H."/>
            <person name="Tokishita S."/>
            <person name="Aerts A."/>
            <person name="Arnold G.J."/>
            <person name="Basu M.K."/>
            <person name="Bauer D.J."/>
            <person name="Caceres C.E."/>
            <person name="Carmel L."/>
            <person name="Casola C."/>
            <person name="Choi J.H."/>
            <person name="Detter J.C."/>
            <person name="Dong Q."/>
            <person name="Dusheyko S."/>
            <person name="Eads B.D."/>
            <person name="Frohlich T."/>
            <person name="Geiler-Samerotte K.A."/>
            <person name="Gerlach D."/>
            <person name="Hatcher P."/>
            <person name="Jogdeo S."/>
            <person name="Krijgsveld J."/>
            <person name="Kriventseva E.V."/>
            <person name="Kultz D."/>
            <person name="Laforsch C."/>
            <person name="Lindquist E."/>
            <person name="Lopez J."/>
            <person name="Manak J.R."/>
            <person name="Muller J."/>
            <person name="Pangilinan J."/>
            <person name="Patwardhan R.P."/>
            <person name="Pitluck S."/>
            <person name="Pritham E.J."/>
            <person name="Rechtsteiner A."/>
            <person name="Rho M."/>
            <person name="Rogozin I.B."/>
            <person name="Sakarya O."/>
            <person name="Salamov A."/>
            <person name="Schaack S."/>
            <person name="Shapiro H."/>
            <person name="Shiga Y."/>
            <person name="Skalitzky C."/>
            <person name="Smith Z."/>
            <person name="Souvorov A."/>
            <person name="Sung W."/>
            <person name="Tang Z."/>
            <person name="Tsuchiya D."/>
            <person name="Tu H."/>
            <person name="Vos H."/>
            <person name="Wang M."/>
            <person name="Wolf Y.I."/>
            <person name="Yamagata H."/>
            <person name="Yamada T."/>
            <person name="Ye Y."/>
            <person name="Shaw J.R."/>
            <person name="Andrews J."/>
            <person name="Crease T.J."/>
            <person name="Tang H."/>
            <person name="Lucas S.M."/>
            <person name="Robertson H.M."/>
            <person name="Bork P."/>
            <person name="Koonin E.V."/>
            <person name="Zdobnov E.M."/>
            <person name="Grigoriev I.V."/>
            <person name="Lynch M."/>
            <person name="Boore J.L."/>
        </authorList>
    </citation>
    <scope>NUCLEOTIDE SEQUENCE [LARGE SCALE GENOMIC DNA]</scope>
</reference>
<sequence length="130" mass="15066">MKDVVSFHYSGNDAYDKNYAYMIKFLVNSPGKLTGKISNHANYLHQLRRSGSLLRKGRTIVRAFTNVTLKRLNYQHPCLADNNCEENYVTVKHKVFRAVGFQIDYKKYEPIRNLKRNHQIAGMQSGNLLT</sequence>
<accession>E9GGZ9</accession>
<dbReference type="KEGG" id="dpx:DAPPUDRAFT_317795"/>
<name>E9GGZ9_DAPPU</name>